<dbReference type="Proteomes" id="UP000263040">
    <property type="component" value="Chromosome"/>
</dbReference>
<dbReference type="PROSITE" id="PS51340">
    <property type="entry name" value="MOSC"/>
    <property type="match status" value="1"/>
</dbReference>
<sequence length="152" mass="16832">MEKNTKILGKVLNTFSATKESSGSPRPVVFQLNLIKDYGIENDKFAGKKLEQTVMIVGIQSYEIAKDNGINLEFGSLGENILLDFDPHILEVGTKLIIEDSIIEITQICTVCNHLAVFNENLPLLLKGHRGLYCKIIKSGIVSKDMIVKIKG</sequence>
<feature type="domain" description="MOSC" evidence="1">
    <location>
        <begin position="26"/>
        <end position="151"/>
    </location>
</feature>
<name>A0AAD0SPT5_9BACT</name>
<dbReference type="InterPro" id="IPR005302">
    <property type="entry name" value="MoCF_Sase_C"/>
</dbReference>
<dbReference type="GO" id="GO:0030170">
    <property type="term" value="F:pyridoxal phosphate binding"/>
    <property type="evidence" value="ECO:0007669"/>
    <property type="project" value="InterPro"/>
</dbReference>
<dbReference type="AlphaFoldDB" id="A0AAD0SPT5"/>
<evidence type="ECO:0000313" key="3">
    <source>
        <dbReference type="Proteomes" id="UP000263040"/>
    </source>
</evidence>
<dbReference type="SUPFAM" id="SSF50800">
    <property type="entry name" value="PK beta-barrel domain-like"/>
    <property type="match status" value="1"/>
</dbReference>
<gene>
    <name evidence="2" type="ORF">ASUIS_0671</name>
</gene>
<reference evidence="2 3" key="1">
    <citation type="submission" date="2018-08" db="EMBL/GenBank/DDBJ databases">
        <title>Complete genome of the Arcobacter suis type strain LMG 26152.</title>
        <authorList>
            <person name="Miller W.G."/>
            <person name="Yee E."/>
            <person name="Bono J.L."/>
        </authorList>
    </citation>
    <scope>NUCLEOTIDE SEQUENCE [LARGE SCALE GENOMIC DNA]</scope>
    <source>
        <strain evidence="2 3">CECT 7833</strain>
    </source>
</reference>
<proteinExistence type="predicted"/>
<dbReference type="GO" id="GO:0030151">
    <property type="term" value="F:molybdenum ion binding"/>
    <property type="evidence" value="ECO:0007669"/>
    <property type="project" value="InterPro"/>
</dbReference>
<dbReference type="KEGG" id="asui:ASUIS_0671"/>
<dbReference type="Gene3D" id="2.40.33.20">
    <property type="entry name" value="PK beta-barrel domain-like"/>
    <property type="match status" value="1"/>
</dbReference>
<dbReference type="EMBL" id="CP032100">
    <property type="protein sequence ID" value="AXX89167.1"/>
    <property type="molecule type" value="Genomic_DNA"/>
</dbReference>
<organism evidence="2 3">
    <name type="scientific">Arcobacter suis CECT 7833</name>
    <dbReference type="NCBI Taxonomy" id="663365"/>
    <lineage>
        <taxon>Bacteria</taxon>
        <taxon>Pseudomonadati</taxon>
        <taxon>Campylobacterota</taxon>
        <taxon>Epsilonproteobacteria</taxon>
        <taxon>Campylobacterales</taxon>
        <taxon>Arcobacteraceae</taxon>
        <taxon>Arcobacter</taxon>
    </lineage>
</organism>
<accession>A0AAD0SPT5</accession>
<evidence type="ECO:0000259" key="1">
    <source>
        <dbReference type="PROSITE" id="PS51340"/>
    </source>
</evidence>
<dbReference type="RefSeq" id="WP_118885721.1">
    <property type="nucleotide sequence ID" value="NZ_CP032100.1"/>
</dbReference>
<evidence type="ECO:0000313" key="2">
    <source>
        <dbReference type="EMBL" id="AXX89167.1"/>
    </source>
</evidence>
<protein>
    <submittedName>
        <fullName evidence="2">MOSC domain-containing protein</fullName>
    </submittedName>
</protein>
<keyword evidence="3" id="KW-1185">Reference proteome</keyword>
<dbReference type="GO" id="GO:0003824">
    <property type="term" value="F:catalytic activity"/>
    <property type="evidence" value="ECO:0007669"/>
    <property type="project" value="InterPro"/>
</dbReference>
<dbReference type="InterPro" id="IPR011037">
    <property type="entry name" value="Pyrv_Knase-like_insert_dom_sf"/>
</dbReference>